<dbReference type="CDD" id="cd00082">
    <property type="entry name" value="HisKA"/>
    <property type="match status" value="1"/>
</dbReference>
<dbReference type="SUPFAM" id="SSF47384">
    <property type="entry name" value="Homodimeric domain of signal transducing histidine kinase"/>
    <property type="match status" value="1"/>
</dbReference>
<dbReference type="Proteomes" id="UP000009071">
    <property type="component" value="Chromosome"/>
</dbReference>
<dbReference type="GO" id="GO:0000155">
    <property type="term" value="F:phosphorelay sensor kinase activity"/>
    <property type="evidence" value="ECO:0007669"/>
    <property type="project" value="InterPro"/>
</dbReference>
<dbReference type="SUPFAM" id="SSF55874">
    <property type="entry name" value="ATPase domain of HSP90 chaperone/DNA topoisomerase II/histidine kinase"/>
    <property type="match status" value="1"/>
</dbReference>
<dbReference type="eggNOG" id="COG4191">
    <property type="taxonomic scope" value="Bacteria"/>
</dbReference>
<dbReference type="PANTHER" id="PTHR43065:SF42">
    <property type="entry name" value="TWO-COMPONENT SENSOR PPRA"/>
    <property type="match status" value="1"/>
</dbReference>
<dbReference type="AlphaFoldDB" id="C4XI99"/>
<dbReference type="PANTHER" id="PTHR43065">
    <property type="entry name" value="SENSOR HISTIDINE KINASE"/>
    <property type="match status" value="1"/>
</dbReference>
<feature type="domain" description="Histidine kinase" evidence="4">
    <location>
        <begin position="362"/>
        <end position="600"/>
    </location>
</feature>
<reference evidence="5 6" key="1">
    <citation type="journal article" date="2009" name="Genome Res.">
        <title>Whole genome sequence of Desulfovibrio magneticus strain RS-1 revealed common gene clusters in magnetotactic bacteria.</title>
        <authorList>
            <person name="Nakazawa H."/>
            <person name="Arakaki A."/>
            <person name="Narita-Yamada S."/>
            <person name="Yashiro I."/>
            <person name="Jinno K."/>
            <person name="Aoki N."/>
            <person name="Tsuruyama A."/>
            <person name="Okamura Y."/>
            <person name="Tanikawa S."/>
            <person name="Fujita N."/>
            <person name="Takeyama H."/>
            <person name="Matsunaga T."/>
        </authorList>
    </citation>
    <scope>NUCLEOTIDE SEQUENCE [LARGE SCALE GENOMIC DNA]</scope>
    <source>
        <strain evidence="6">ATCC 700980 / DSM 13731 / RS-1</strain>
    </source>
</reference>
<dbReference type="PROSITE" id="PS50109">
    <property type="entry name" value="HIS_KIN"/>
    <property type="match status" value="1"/>
</dbReference>
<dbReference type="InterPro" id="IPR036097">
    <property type="entry name" value="HisK_dim/P_sf"/>
</dbReference>
<dbReference type="KEGG" id="dma:DMR_05700"/>
<dbReference type="EC" id="2.7.13.3" evidence="2"/>
<dbReference type="InterPro" id="IPR003661">
    <property type="entry name" value="HisK_dim/P_dom"/>
</dbReference>
<evidence type="ECO:0000256" key="1">
    <source>
        <dbReference type="ARBA" id="ARBA00000085"/>
    </source>
</evidence>
<keyword evidence="3" id="KW-0597">Phosphoprotein</keyword>
<evidence type="ECO:0000313" key="6">
    <source>
        <dbReference type="Proteomes" id="UP000009071"/>
    </source>
</evidence>
<evidence type="ECO:0000259" key="4">
    <source>
        <dbReference type="PROSITE" id="PS50109"/>
    </source>
</evidence>
<keyword evidence="5" id="KW-0418">Kinase</keyword>
<dbReference type="InterPro" id="IPR003594">
    <property type="entry name" value="HATPase_dom"/>
</dbReference>
<comment type="catalytic activity">
    <reaction evidence="1">
        <text>ATP + protein L-histidine = ADP + protein N-phospho-L-histidine.</text>
        <dbReference type="EC" id="2.7.13.3"/>
    </reaction>
</comment>
<dbReference type="PRINTS" id="PR00344">
    <property type="entry name" value="BCTRLSENSOR"/>
</dbReference>
<dbReference type="Pfam" id="PF00512">
    <property type="entry name" value="HisKA"/>
    <property type="match status" value="1"/>
</dbReference>
<dbReference type="InterPro" id="IPR001638">
    <property type="entry name" value="Solute-binding_3/MltF_N"/>
</dbReference>
<evidence type="ECO:0000256" key="2">
    <source>
        <dbReference type="ARBA" id="ARBA00012438"/>
    </source>
</evidence>
<dbReference type="Gene3D" id="1.10.287.130">
    <property type="match status" value="1"/>
</dbReference>
<organism evidence="5 6">
    <name type="scientific">Solidesulfovibrio magneticus (strain ATCC 700980 / DSM 13731 / RS-1)</name>
    <name type="common">Desulfovibrio magneticus</name>
    <dbReference type="NCBI Taxonomy" id="573370"/>
    <lineage>
        <taxon>Bacteria</taxon>
        <taxon>Pseudomonadati</taxon>
        <taxon>Thermodesulfobacteriota</taxon>
        <taxon>Desulfovibrionia</taxon>
        <taxon>Desulfovibrionales</taxon>
        <taxon>Desulfovibrionaceae</taxon>
        <taxon>Solidesulfovibrio</taxon>
    </lineage>
</organism>
<keyword evidence="6" id="KW-1185">Reference proteome</keyword>
<sequence>MTGPPRLGRAALFPYRFPVRPPGTVLFAMPRLAGLRAVVAVLCVAASLAAAAVGHGAEFVPGVTRPVVVGGDRDYPPYEYLDKNGQPAGFNVDLARAIGEVMGMRVEFRLGSWAEMRQALLDGEVDILEGMSFSEERAAEEVDFAPPSAVVNHAIFARKGERLARSLDDLAGKKVIIHRRGYMHDQLAARGYEQDLILTDTPADGLRLLASGVGDFAVVAMLPGNYIIRDNKLDNIEVVARSVATLRYGFAVKKGNEALLARFSEGLAILRGTGQYEALYNKWLGVLEDRPLPWTTVARYAGAVGLPLLALLGGSMLWTHFLRRQVAQRTASLSQALDELSRNQRQLVQADKMAALGILVSGVAHEINNPNGLILLNIPILRKAQADAVRLLARRYEEEGDFLLGGIPFSRMRNELPRLLEEMQEGAQRIKRIVNDLKDFARREEGSARSLIDLADAARMAVRLLDAAIRKATDRFTAVYEPDLPLVWGHAQRIEQVVVNLVLNACQALPDRDRAIVLEVVHDVEKNQVVLAVRDEGTGIAPEHLPHLTDPFFTTKRETGGTGLGLSVSAGILKEYGATLSFHSVPGRGTTAVVAFPVANMEHAA</sequence>
<keyword evidence="5" id="KW-0808">Transferase</keyword>
<dbReference type="eggNOG" id="COG0834">
    <property type="taxonomic scope" value="Bacteria"/>
</dbReference>
<dbReference type="SMART" id="SM00062">
    <property type="entry name" value="PBPb"/>
    <property type="match status" value="1"/>
</dbReference>
<dbReference type="HOGENOM" id="CLU_000445_114_69_7"/>
<evidence type="ECO:0000313" key="5">
    <source>
        <dbReference type="EMBL" id="BAH74061.1"/>
    </source>
</evidence>
<dbReference type="Pfam" id="PF00497">
    <property type="entry name" value="SBP_bac_3"/>
    <property type="match status" value="1"/>
</dbReference>
<accession>C4XI99</accession>
<dbReference type="Pfam" id="PF02518">
    <property type="entry name" value="HATPase_c"/>
    <property type="match status" value="1"/>
</dbReference>
<dbReference type="Gene3D" id="3.40.190.10">
    <property type="entry name" value="Periplasmic binding protein-like II"/>
    <property type="match status" value="2"/>
</dbReference>
<dbReference type="CDD" id="cd13704">
    <property type="entry name" value="PBP2_HisK"/>
    <property type="match status" value="1"/>
</dbReference>
<dbReference type="Gene3D" id="3.30.565.10">
    <property type="entry name" value="Histidine kinase-like ATPase, C-terminal domain"/>
    <property type="match status" value="1"/>
</dbReference>
<name>C4XI99_SOLM1</name>
<dbReference type="EMBL" id="AP010904">
    <property type="protein sequence ID" value="BAH74061.1"/>
    <property type="molecule type" value="Genomic_DNA"/>
</dbReference>
<evidence type="ECO:0000256" key="3">
    <source>
        <dbReference type="ARBA" id="ARBA00022553"/>
    </source>
</evidence>
<dbReference type="SMART" id="SM00388">
    <property type="entry name" value="HisKA"/>
    <property type="match status" value="1"/>
</dbReference>
<protein>
    <recommendedName>
        <fullName evidence="2">histidine kinase</fullName>
        <ecNumber evidence="2">2.7.13.3</ecNumber>
    </recommendedName>
</protein>
<dbReference type="InterPro" id="IPR005467">
    <property type="entry name" value="His_kinase_dom"/>
</dbReference>
<dbReference type="InterPro" id="IPR004358">
    <property type="entry name" value="Sig_transdc_His_kin-like_C"/>
</dbReference>
<dbReference type="InterPro" id="IPR036890">
    <property type="entry name" value="HATPase_C_sf"/>
</dbReference>
<dbReference type="STRING" id="573370.DMR_05700"/>
<proteinExistence type="predicted"/>
<dbReference type="SMART" id="SM00387">
    <property type="entry name" value="HATPase_c"/>
    <property type="match status" value="1"/>
</dbReference>
<dbReference type="SUPFAM" id="SSF53850">
    <property type="entry name" value="Periplasmic binding protein-like II"/>
    <property type="match status" value="1"/>
</dbReference>
<gene>
    <name evidence="5" type="ordered locus">DMR_05700</name>
</gene>